<dbReference type="OrthoDB" id="5927179at2759"/>
<reference evidence="1 2" key="1">
    <citation type="submission" date="2015-01" db="EMBL/GenBank/DDBJ databases">
        <title>Evolution of Trichinella species and genotypes.</title>
        <authorList>
            <person name="Korhonen P.K."/>
            <person name="Edoardo P."/>
            <person name="Giuseppe L.R."/>
            <person name="Gasser R.B."/>
        </authorList>
    </citation>
    <scope>NUCLEOTIDE SEQUENCE [LARGE SCALE GENOMIC DNA]</scope>
    <source>
        <strain evidence="1">ISS37</strain>
    </source>
</reference>
<dbReference type="EMBL" id="JYDL01000089">
    <property type="protein sequence ID" value="KRX17337.1"/>
    <property type="molecule type" value="Genomic_DNA"/>
</dbReference>
<dbReference type="Proteomes" id="UP000054630">
    <property type="component" value="Unassembled WGS sequence"/>
</dbReference>
<keyword evidence="2" id="KW-1185">Reference proteome</keyword>
<proteinExistence type="predicted"/>
<comment type="caution">
    <text evidence="1">The sequence shown here is derived from an EMBL/GenBank/DDBJ whole genome shotgun (WGS) entry which is preliminary data.</text>
</comment>
<organism evidence="1 2">
    <name type="scientific">Trichinella nelsoni</name>
    <dbReference type="NCBI Taxonomy" id="6336"/>
    <lineage>
        <taxon>Eukaryota</taxon>
        <taxon>Metazoa</taxon>
        <taxon>Ecdysozoa</taxon>
        <taxon>Nematoda</taxon>
        <taxon>Enoplea</taxon>
        <taxon>Dorylaimia</taxon>
        <taxon>Trichinellida</taxon>
        <taxon>Trichinellidae</taxon>
        <taxon>Trichinella</taxon>
    </lineage>
</organism>
<protein>
    <submittedName>
        <fullName evidence="1">Uncharacterized protein</fullName>
    </submittedName>
</protein>
<evidence type="ECO:0000313" key="2">
    <source>
        <dbReference type="Proteomes" id="UP000054630"/>
    </source>
</evidence>
<gene>
    <name evidence="1" type="ORF">T07_429</name>
</gene>
<accession>A0A0V0RS93</accession>
<evidence type="ECO:0000313" key="1">
    <source>
        <dbReference type="EMBL" id="KRX17337.1"/>
    </source>
</evidence>
<name>A0A0V0RS93_9BILA</name>
<dbReference type="AlphaFoldDB" id="A0A0V0RS93"/>
<sequence>MLVEDTSENGRSVTQLQHSIQHPLTNRMAIAIGRMTLTLICAFFGCEAELGHAGGSYRRSLSKIVEP</sequence>